<accession>A0ABR4D181</accession>
<gene>
    <name evidence="1" type="ORF">VTL71DRAFT_835</name>
</gene>
<protein>
    <submittedName>
        <fullName evidence="1">Uncharacterized protein</fullName>
    </submittedName>
</protein>
<comment type="caution">
    <text evidence="1">The sequence shown here is derived from an EMBL/GenBank/DDBJ whole genome shotgun (WGS) entry which is preliminary data.</text>
</comment>
<keyword evidence="2" id="KW-1185">Reference proteome</keyword>
<sequence>MSGTPFTIEMAIALTQAKMNARSQNIPTLRANQQANRDRGLPALTPAEKEWPEIAIGYHCEYCGEKCEKCENECNMAGNTSDKLMAASTAFKTALQVAMRAEAQWSTYPAISDARDAVITACQADNGRSIEEIIDEELEALNTALRAQDLAEFCVEWEGEHRLVN</sequence>
<organism evidence="1 2">
    <name type="scientific">Oculimacula yallundae</name>
    <dbReference type="NCBI Taxonomy" id="86028"/>
    <lineage>
        <taxon>Eukaryota</taxon>
        <taxon>Fungi</taxon>
        <taxon>Dikarya</taxon>
        <taxon>Ascomycota</taxon>
        <taxon>Pezizomycotina</taxon>
        <taxon>Leotiomycetes</taxon>
        <taxon>Helotiales</taxon>
        <taxon>Ploettnerulaceae</taxon>
        <taxon>Oculimacula</taxon>
    </lineage>
</organism>
<dbReference type="EMBL" id="JAZHXI010000001">
    <property type="protein sequence ID" value="KAL2075892.1"/>
    <property type="molecule type" value="Genomic_DNA"/>
</dbReference>
<evidence type="ECO:0000313" key="2">
    <source>
        <dbReference type="Proteomes" id="UP001595075"/>
    </source>
</evidence>
<name>A0ABR4D181_9HELO</name>
<reference evidence="1 2" key="1">
    <citation type="journal article" date="2024" name="Commun. Biol.">
        <title>Comparative genomic analysis of thermophilic fungi reveals convergent evolutionary adaptations and gene losses.</title>
        <authorList>
            <person name="Steindorff A.S."/>
            <person name="Aguilar-Pontes M.V."/>
            <person name="Robinson A.J."/>
            <person name="Andreopoulos B."/>
            <person name="LaButti K."/>
            <person name="Kuo A."/>
            <person name="Mondo S."/>
            <person name="Riley R."/>
            <person name="Otillar R."/>
            <person name="Haridas S."/>
            <person name="Lipzen A."/>
            <person name="Grimwood J."/>
            <person name="Schmutz J."/>
            <person name="Clum A."/>
            <person name="Reid I.D."/>
            <person name="Moisan M.C."/>
            <person name="Butler G."/>
            <person name="Nguyen T.T.M."/>
            <person name="Dewar K."/>
            <person name="Conant G."/>
            <person name="Drula E."/>
            <person name="Henrissat B."/>
            <person name="Hansel C."/>
            <person name="Singer S."/>
            <person name="Hutchinson M.I."/>
            <person name="de Vries R.P."/>
            <person name="Natvig D.O."/>
            <person name="Powell A.J."/>
            <person name="Tsang A."/>
            <person name="Grigoriev I.V."/>
        </authorList>
    </citation>
    <scope>NUCLEOTIDE SEQUENCE [LARGE SCALE GENOMIC DNA]</scope>
    <source>
        <strain evidence="1 2">CBS 494.80</strain>
    </source>
</reference>
<evidence type="ECO:0000313" key="1">
    <source>
        <dbReference type="EMBL" id="KAL2075892.1"/>
    </source>
</evidence>
<proteinExistence type="predicted"/>
<dbReference type="Proteomes" id="UP001595075">
    <property type="component" value="Unassembled WGS sequence"/>
</dbReference>